<dbReference type="Gene3D" id="1.10.630.10">
    <property type="entry name" value="Cytochrome P450"/>
    <property type="match status" value="1"/>
</dbReference>
<dbReference type="GO" id="GO:0016712">
    <property type="term" value="F:oxidoreductase activity, acting on paired donors, with incorporation or reduction of molecular oxygen, reduced flavin or flavoprotein as one donor, and incorporation of one atom of oxygen"/>
    <property type="evidence" value="ECO:0000318"/>
    <property type="project" value="GO_Central"/>
</dbReference>
<keyword evidence="4 8" id="KW-0479">Metal-binding</keyword>
<dbReference type="InterPro" id="IPR001128">
    <property type="entry name" value="Cyt_P450"/>
</dbReference>
<dbReference type="GO" id="GO:0008202">
    <property type="term" value="P:steroid metabolic process"/>
    <property type="evidence" value="ECO:0000318"/>
    <property type="project" value="GO_Central"/>
</dbReference>
<evidence type="ECO:0000256" key="1">
    <source>
        <dbReference type="ARBA" id="ARBA00001971"/>
    </source>
</evidence>
<dbReference type="EMBL" id="GL732524">
    <property type="protein sequence ID" value="EFX89680.1"/>
    <property type="molecule type" value="Genomic_DNA"/>
</dbReference>
<dbReference type="InterPro" id="IPR017972">
    <property type="entry name" value="Cyt_P450_CS"/>
</dbReference>
<accession>E9FTA3</accession>
<keyword evidence="3 8" id="KW-0349">Heme</keyword>
<evidence type="ECO:0000256" key="4">
    <source>
        <dbReference type="ARBA" id="ARBA00022723"/>
    </source>
</evidence>
<organism evidence="10 11">
    <name type="scientific">Daphnia pulex</name>
    <name type="common">Water flea</name>
    <dbReference type="NCBI Taxonomy" id="6669"/>
    <lineage>
        <taxon>Eukaryota</taxon>
        <taxon>Metazoa</taxon>
        <taxon>Ecdysozoa</taxon>
        <taxon>Arthropoda</taxon>
        <taxon>Crustacea</taxon>
        <taxon>Branchiopoda</taxon>
        <taxon>Diplostraca</taxon>
        <taxon>Cladocera</taxon>
        <taxon>Anomopoda</taxon>
        <taxon>Daphniidae</taxon>
        <taxon>Daphnia</taxon>
    </lineage>
</organism>
<dbReference type="InParanoid" id="E9FTA3"/>
<name>E9FTA3_DAPPU</name>
<dbReference type="GO" id="GO:0020037">
    <property type="term" value="F:heme binding"/>
    <property type="evidence" value="ECO:0000318"/>
    <property type="project" value="GO_Central"/>
</dbReference>
<dbReference type="FunCoup" id="E9FTA3">
    <property type="interactions" value="26"/>
</dbReference>
<evidence type="ECO:0000313" key="10">
    <source>
        <dbReference type="EMBL" id="EFX89680.1"/>
    </source>
</evidence>
<dbReference type="PRINTS" id="PR00463">
    <property type="entry name" value="EP450I"/>
</dbReference>
<dbReference type="Proteomes" id="UP000000305">
    <property type="component" value="Unassembled WGS sequence"/>
</dbReference>
<evidence type="ECO:0000256" key="9">
    <source>
        <dbReference type="RuleBase" id="RU000461"/>
    </source>
</evidence>
<evidence type="ECO:0000256" key="7">
    <source>
        <dbReference type="ARBA" id="ARBA00023033"/>
    </source>
</evidence>
<dbReference type="GO" id="GO:0005506">
    <property type="term" value="F:iron ion binding"/>
    <property type="evidence" value="ECO:0007669"/>
    <property type="project" value="InterPro"/>
</dbReference>
<comment type="similarity">
    <text evidence="2 9">Belongs to the cytochrome P450 family.</text>
</comment>
<proteinExistence type="inferred from homology"/>
<keyword evidence="11" id="KW-1185">Reference proteome</keyword>
<evidence type="ECO:0000256" key="8">
    <source>
        <dbReference type="PIRSR" id="PIRSR602401-1"/>
    </source>
</evidence>
<dbReference type="GO" id="GO:0005737">
    <property type="term" value="C:cytoplasm"/>
    <property type="evidence" value="ECO:0000318"/>
    <property type="project" value="GO_Central"/>
</dbReference>
<dbReference type="GO" id="GO:0008395">
    <property type="term" value="F:steroid hydroxylase activity"/>
    <property type="evidence" value="ECO:0000318"/>
    <property type="project" value="GO_Central"/>
</dbReference>
<dbReference type="KEGG" id="dpx:DAPPUDRAFT_310332"/>
<dbReference type="PRINTS" id="PR00385">
    <property type="entry name" value="P450"/>
</dbReference>
<dbReference type="GO" id="GO:0006805">
    <property type="term" value="P:xenobiotic metabolic process"/>
    <property type="evidence" value="ECO:0000318"/>
    <property type="project" value="GO_Central"/>
</dbReference>
<dbReference type="AlphaFoldDB" id="E9FTA3"/>
<dbReference type="HOGENOM" id="CLU_001570_22_0_1"/>
<evidence type="ECO:0008006" key="12">
    <source>
        <dbReference type="Google" id="ProtNLM"/>
    </source>
</evidence>
<evidence type="ECO:0000256" key="5">
    <source>
        <dbReference type="ARBA" id="ARBA00023002"/>
    </source>
</evidence>
<keyword evidence="7 9" id="KW-0503">Monooxygenase</keyword>
<evidence type="ECO:0000313" key="11">
    <source>
        <dbReference type="Proteomes" id="UP000000305"/>
    </source>
</evidence>
<dbReference type="SUPFAM" id="SSF48264">
    <property type="entry name" value="Cytochrome P450"/>
    <property type="match status" value="1"/>
</dbReference>
<dbReference type="OrthoDB" id="6365766at2759"/>
<keyword evidence="6 8" id="KW-0408">Iron</keyword>
<evidence type="ECO:0000256" key="2">
    <source>
        <dbReference type="ARBA" id="ARBA00010617"/>
    </source>
</evidence>
<protein>
    <recommendedName>
        <fullName evidence="12">Cytochrome P450</fullName>
    </recommendedName>
</protein>
<keyword evidence="5 9" id="KW-0560">Oxidoreductase</keyword>
<dbReference type="PROSITE" id="PS00086">
    <property type="entry name" value="CYTOCHROME_P450"/>
    <property type="match status" value="1"/>
</dbReference>
<dbReference type="STRING" id="6669.E9FTA3"/>
<dbReference type="Pfam" id="PF00067">
    <property type="entry name" value="p450"/>
    <property type="match status" value="1"/>
</dbReference>
<reference evidence="10 11" key="1">
    <citation type="journal article" date="2011" name="Science">
        <title>The ecoresponsive genome of Daphnia pulex.</title>
        <authorList>
            <person name="Colbourne J.K."/>
            <person name="Pfrender M.E."/>
            <person name="Gilbert D."/>
            <person name="Thomas W.K."/>
            <person name="Tucker A."/>
            <person name="Oakley T.H."/>
            <person name="Tokishita S."/>
            <person name="Aerts A."/>
            <person name="Arnold G.J."/>
            <person name="Basu M.K."/>
            <person name="Bauer D.J."/>
            <person name="Caceres C.E."/>
            <person name="Carmel L."/>
            <person name="Casola C."/>
            <person name="Choi J.H."/>
            <person name="Detter J.C."/>
            <person name="Dong Q."/>
            <person name="Dusheyko S."/>
            <person name="Eads B.D."/>
            <person name="Frohlich T."/>
            <person name="Geiler-Samerotte K.A."/>
            <person name="Gerlach D."/>
            <person name="Hatcher P."/>
            <person name="Jogdeo S."/>
            <person name="Krijgsveld J."/>
            <person name="Kriventseva E.V."/>
            <person name="Kultz D."/>
            <person name="Laforsch C."/>
            <person name="Lindquist E."/>
            <person name="Lopez J."/>
            <person name="Manak J.R."/>
            <person name="Muller J."/>
            <person name="Pangilinan J."/>
            <person name="Patwardhan R.P."/>
            <person name="Pitluck S."/>
            <person name="Pritham E.J."/>
            <person name="Rechtsteiner A."/>
            <person name="Rho M."/>
            <person name="Rogozin I.B."/>
            <person name="Sakarya O."/>
            <person name="Salamov A."/>
            <person name="Schaack S."/>
            <person name="Shapiro H."/>
            <person name="Shiga Y."/>
            <person name="Skalitzky C."/>
            <person name="Smith Z."/>
            <person name="Souvorov A."/>
            <person name="Sung W."/>
            <person name="Tang Z."/>
            <person name="Tsuchiya D."/>
            <person name="Tu H."/>
            <person name="Vos H."/>
            <person name="Wang M."/>
            <person name="Wolf Y.I."/>
            <person name="Yamagata H."/>
            <person name="Yamada T."/>
            <person name="Ye Y."/>
            <person name="Shaw J.R."/>
            <person name="Andrews J."/>
            <person name="Crease T.J."/>
            <person name="Tang H."/>
            <person name="Lucas S.M."/>
            <person name="Robertson H.M."/>
            <person name="Bork P."/>
            <person name="Koonin E.V."/>
            <person name="Zdobnov E.M."/>
            <person name="Grigoriev I.V."/>
            <person name="Lynch M."/>
            <person name="Boore J.L."/>
        </authorList>
    </citation>
    <scope>NUCLEOTIDE SEQUENCE [LARGE SCALE GENOMIC DNA]</scope>
</reference>
<sequence length="485" mass="55167">MVLWYIKLLWKPDGFPPGPSGVLSFLALRKQNEPFISKAMQKLSAEYGPVIGLILLHRKFICVSSRQAAVDALSNTELLGRPKSFDFNLRTKGLIRGVLMTDGVLWKEQRRFTIKHLKDVGVGKSSLEGMILDEIRELISDLKNVVDSSSDGVIKLDNVFTTAVLNILWVMVSSRRFERGDPKMAELASCMHGFMRFSNGGPTWLSLIPILRFIIPELSGYNKLMGYIRPIRSYVEEEVAEHQRTRQVDSPRDFIDLYLEKLDEEKSRNNSTFDEEQLLATIFDIFVAGSETTSHTLGFSLLFMIFHPKIQEKVQDEIDEILQGRAPSLADRGRLPYTEATLQEIQRLGVVAPVTIPHVAEKNTKCQGYVIPKNTVVFINLWAINNDPEIWPEPTKFLPERHLNDAGECVKSEKMLNFSLGKRSCIGETLARNSLFLFFTSIMQHFHFEFPNQRDVDEELPSLEPIPGLTLAPRPCFARVIKRSV</sequence>
<dbReference type="InterPro" id="IPR050182">
    <property type="entry name" value="Cytochrome_P450_fam2"/>
</dbReference>
<comment type="cofactor">
    <cofactor evidence="1 8">
        <name>heme</name>
        <dbReference type="ChEBI" id="CHEBI:30413"/>
    </cofactor>
</comment>
<evidence type="ECO:0000256" key="6">
    <source>
        <dbReference type="ARBA" id="ARBA00023004"/>
    </source>
</evidence>
<dbReference type="OMA" id="PRRTWLF"/>
<dbReference type="GO" id="GO:0006082">
    <property type="term" value="P:organic acid metabolic process"/>
    <property type="evidence" value="ECO:0000318"/>
    <property type="project" value="GO_Central"/>
</dbReference>
<evidence type="ECO:0000256" key="3">
    <source>
        <dbReference type="ARBA" id="ARBA00022617"/>
    </source>
</evidence>
<dbReference type="InterPro" id="IPR036396">
    <property type="entry name" value="Cyt_P450_sf"/>
</dbReference>
<dbReference type="FunFam" id="1.10.630.10:FF:000036">
    <property type="entry name" value="CYtochrome P450 family"/>
    <property type="match status" value="1"/>
</dbReference>
<gene>
    <name evidence="10" type="ORF">DAPPUDRAFT_310332</name>
</gene>
<dbReference type="eggNOG" id="KOG0156">
    <property type="taxonomic scope" value="Eukaryota"/>
</dbReference>
<feature type="binding site" description="axial binding residue" evidence="8">
    <location>
        <position position="425"/>
    </location>
    <ligand>
        <name>heme</name>
        <dbReference type="ChEBI" id="CHEBI:30413"/>
    </ligand>
    <ligandPart>
        <name>Fe</name>
        <dbReference type="ChEBI" id="CHEBI:18248"/>
    </ligandPart>
</feature>
<dbReference type="PANTHER" id="PTHR24300">
    <property type="entry name" value="CYTOCHROME P450 508A4-RELATED"/>
    <property type="match status" value="1"/>
</dbReference>
<dbReference type="PANTHER" id="PTHR24300:SF376">
    <property type="entry name" value="CYTOCHROME P450 15A1"/>
    <property type="match status" value="1"/>
</dbReference>
<dbReference type="InterPro" id="IPR002401">
    <property type="entry name" value="Cyt_P450_E_grp-I"/>
</dbReference>
<dbReference type="PhylomeDB" id="E9FTA3"/>